<evidence type="ECO:0000313" key="2">
    <source>
        <dbReference type="EMBL" id="KAK0659149.1"/>
    </source>
</evidence>
<gene>
    <name evidence="2" type="ORF">QBC41DRAFT_308045</name>
</gene>
<organism evidence="2 3">
    <name type="scientific">Cercophora samala</name>
    <dbReference type="NCBI Taxonomy" id="330535"/>
    <lineage>
        <taxon>Eukaryota</taxon>
        <taxon>Fungi</taxon>
        <taxon>Dikarya</taxon>
        <taxon>Ascomycota</taxon>
        <taxon>Pezizomycotina</taxon>
        <taxon>Sordariomycetes</taxon>
        <taxon>Sordariomycetidae</taxon>
        <taxon>Sordariales</taxon>
        <taxon>Lasiosphaeriaceae</taxon>
        <taxon>Cercophora</taxon>
    </lineage>
</organism>
<feature type="compositionally biased region" description="Polar residues" evidence="1">
    <location>
        <begin position="349"/>
        <end position="367"/>
    </location>
</feature>
<dbReference type="Proteomes" id="UP001174997">
    <property type="component" value="Unassembled WGS sequence"/>
</dbReference>
<proteinExistence type="predicted"/>
<evidence type="ECO:0000313" key="3">
    <source>
        <dbReference type="Proteomes" id="UP001174997"/>
    </source>
</evidence>
<protein>
    <submittedName>
        <fullName evidence="2">Uncharacterized protein</fullName>
    </submittedName>
</protein>
<dbReference type="AlphaFoldDB" id="A0AA40D3P9"/>
<feature type="region of interest" description="Disordered" evidence="1">
    <location>
        <begin position="40"/>
        <end position="69"/>
    </location>
</feature>
<evidence type="ECO:0000256" key="1">
    <source>
        <dbReference type="SAM" id="MobiDB-lite"/>
    </source>
</evidence>
<accession>A0AA40D3P9</accession>
<comment type="caution">
    <text evidence="2">The sequence shown here is derived from an EMBL/GenBank/DDBJ whole genome shotgun (WGS) entry which is preliminary data.</text>
</comment>
<feature type="region of interest" description="Disordered" evidence="1">
    <location>
        <begin position="333"/>
        <end position="424"/>
    </location>
</feature>
<feature type="compositionally biased region" description="Polar residues" evidence="1">
    <location>
        <begin position="385"/>
        <end position="408"/>
    </location>
</feature>
<dbReference type="EMBL" id="JAULSY010000190">
    <property type="protein sequence ID" value="KAK0659149.1"/>
    <property type="molecule type" value="Genomic_DNA"/>
</dbReference>
<name>A0AA40D3P9_9PEZI</name>
<sequence>MSNWLTHAGPSWAPASAGPSSSAASAVSIHVPVAAAVQPGVQAENPLPTPPGTRNYGGSHRNTVPVPPQPPNSNLSFWIENLPANITHASFYKLVLPGPHFGRVYQVHINPPCRGHATSAAKLTFFDVGGASRFFNTWCTVLPAAAQGGPLGQDSRWRALVRGPRVFCLDTRITVFRHRNPVYEIPTDVVKGVATGGPRHSRVLVFIGSVEKVNREWLARLFTRFCKSWEVEAWEESEPWGFIGRFWPGRTMPVRKMVVRFGSYRFQAETIWGFFHRGTQVWDGFEDMREGVACGFGWDPCSYGQSDPSWGWEMGGIEWRNRNWQHEDMVGGSRWSLHDPAPSPHAGDYQNNHHQNNRHWSNNTNPETAAVNIPSPEPAAGDLSDLSTCPTDDSSHHPSLTHSVSTLPSVGIKSPPTPAHSSIIPAEEYAKPPVERLLAYPYLTTTPPPAPAALQHLETDLATGLASFRSFHDLVMDRRRRLEELRRENNPSLCPLARADSSGIYFPGKRGMDL</sequence>
<reference evidence="2" key="1">
    <citation type="submission" date="2023-06" db="EMBL/GenBank/DDBJ databases">
        <title>Genome-scale phylogeny and comparative genomics of the fungal order Sordariales.</title>
        <authorList>
            <consortium name="Lawrence Berkeley National Laboratory"/>
            <person name="Hensen N."/>
            <person name="Bonometti L."/>
            <person name="Westerberg I."/>
            <person name="Brannstrom I.O."/>
            <person name="Guillou S."/>
            <person name="Cros-Aarteil S."/>
            <person name="Calhoun S."/>
            <person name="Haridas S."/>
            <person name="Kuo A."/>
            <person name="Mondo S."/>
            <person name="Pangilinan J."/>
            <person name="Riley R."/>
            <person name="Labutti K."/>
            <person name="Andreopoulos B."/>
            <person name="Lipzen A."/>
            <person name="Chen C."/>
            <person name="Yanf M."/>
            <person name="Daum C."/>
            <person name="Ng V."/>
            <person name="Clum A."/>
            <person name="Steindorff A."/>
            <person name="Ohm R."/>
            <person name="Martin F."/>
            <person name="Silar P."/>
            <person name="Natvig D."/>
            <person name="Lalanne C."/>
            <person name="Gautier V."/>
            <person name="Ament-Velasquez S.L."/>
            <person name="Kruys A."/>
            <person name="Hutchinson M.I."/>
            <person name="Powell A.J."/>
            <person name="Barry K."/>
            <person name="Miller A.N."/>
            <person name="Grigoriev I.V."/>
            <person name="Debuchy R."/>
            <person name="Gladieux P."/>
            <person name="Thoren M.H."/>
            <person name="Johannesson H."/>
        </authorList>
    </citation>
    <scope>NUCLEOTIDE SEQUENCE</scope>
    <source>
        <strain evidence="2">CBS 307.81</strain>
    </source>
</reference>
<keyword evidence="3" id="KW-1185">Reference proteome</keyword>